<feature type="region of interest" description="Disordered" evidence="1">
    <location>
        <begin position="538"/>
        <end position="575"/>
    </location>
</feature>
<feature type="region of interest" description="Disordered" evidence="1">
    <location>
        <begin position="133"/>
        <end position="170"/>
    </location>
</feature>
<dbReference type="PANTHER" id="PTHR15728:SF0">
    <property type="entry name" value="PAN2-PAN3 DEADENYLATION COMPLEX CATALYTIC SUBUNIT PAN2"/>
    <property type="match status" value="1"/>
</dbReference>
<reference evidence="4 5" key="1">
    <citation type="journal article" date="2014" name="Mol. Plant">
        <title>Chromosome Scale Genome Assembly and Transcriptome Profiling of Nannochloropsis gaditana in Nitrogen Depletion.</title>
        <authorList>
            <person name="Corteggiani Carpinelli E."/>
            <person name="Telatin A."/>
            <person name="Vitulo N."/>
            <person name="Forcato C."/>
            <person name="D'Angelo M."/>
            <person name="Schiavon R."/>
            <person name="Vezzi A."/>
            <person name="Giacometti G.M."/>
            <person name="Morosinotto T."/>
            <person name="Valle G."/>
        </authorList>
    </citation>
    <scope>NUCLEOTIDE SEQUENCE [LARGE SCALE GENOMIC DNA]</scope>
    <source>
        <strain evidence="4 5">B-31</strain>
    </source>
</reference>
<dbReference type="GO" id="GO:0000932">
    <property type="term" value="C:P-body"/>
    <property type="evidence" value="ECO:0007669"/>
    <property type="project" value="TreeGrafter"/>
</dbReference>
<sequence>MSASFFPPGHQMHMESPPDYEDDQVSTIQGHGTYMETHRVPSDGYPITALAFDPIEELLWVGTGNGRLSALAQPGMQKHVSVRAHPLLSPVRQIRCFGEGVVSISGRQVQMHNKNCLALCAAPASAMLGVDERGQEGDIESVNSRPKGGGHGRPALGKKEEDENVTGTVRPGQEEFTCGALNVPLGHHHHPMAAYVGEHVTVGGSGTHVWELDLATGLRVVRTLEVASPSTCMESNRAMVIGGADGRLRFLDGSLRSGQAVERDLEAFTGPVTSMCTWNDMVAATGTQGRSLNPYDRSGRAPTRLLPDPLIKLFDLRMLRQSLPLSFAPALVAPSLLTLLPHTAQARLVVGAATTGQFLLCDPFNVTAADTAFFQVPNHHTGGPSPMACVAASPSGEMLALGTPDGLVISYTNSPEAVVNRPPVPLEILPSTPPPPPISIAPNDPTPASHFLFRPTHLAFPPHPLLPPASSFATTPAVLSSLPVRVPPARVINPELYTKMSVQDFLGYVPNRYYQYPAHSLLYGSAGKEAYRVVDPRRKEDGAEAGRREDPGEDVGGKEGGAGREDTGEDARPPRYRRVQIDFSVRGLDGFEFGRYNRTPLVGLENVLPNTYTNAILQMMFFVPEMKAAVCRHQYLRFRASESD</sequence>
<dbReference type="Pfam" id="PF13423">
    <property type="entry name" value="UCH_1"/>
    <property type="match status" value="1"/>
</dbReference>
<dbReference type="Gene3D" id="2.130.10.10">
    <property type="entry name" value="YVTN repeat-like/Quinoprotein amine dehydrogenase"/>
    <property type="match status" value="1"/>
</dbReference>
<dbReference type="InterPro" id="IPR015943">
    <property type="entry name" value="WD40/YVTN_repeat-like_dom_sf"/>
</dbReference>
<comment type="caution">
    <text evidence="4">The sequence shown here is derived from an EMBL/GenBank/DDBJ whole genome shotgun (WGS) entry which is preliminary data.</text>
</comment>
<evidence type="ECO:0000313" key="4">
    <source>
        <dbReference type="EMBL" id="EWM29971.1"/>
    </source>
</evidence>
<feature type="region of interest" description="Disordered" evidence="1">
    <location>
        <begin position="1"/>
        <end position="25"/>
    </location>
</feature>
<dbReference type="InterPro" id="IPR028881">
    <property type="entry name" value="PAN2_UCH_dom"/>
</dbReference>
<evidence type="ECO:0000256" key="1">
    <source>
        <dbReference type="SAM" id="MobiDB-lite"/>
    </source>
</evidence>
<dbReference type="InterPro" id="IPR011047">
    <property type="entry name" value="Quinoprotein_ADH-like_sf"/>
</dbReference>
<keyword evidence="5" id="KW-1185">Reference proteome</keyword>
<feature type="domain" description="PAN2 UCH" evidence="2">
    <location>
        <begin position="602"/>
        <end position="634"/>
    </location>
</feature>
<dbReference type="Pfam" id="PF20770">
    <property type="entry name" value="PAN2_N"/>
    <property type="match status" value="1"/>
</dbReference>
<dbReference type="InterPro" id="IPR048841">
    <property type="entry name" value="PAN2_N"/>
</dbReference>
<proteinExistence type="predicted"/>
<dbReference type="EMBL" id="AZIL01000096">
    <property type="protein sequence ID" value="EWM29971.1"/>
    <property type="molecule type" value="Genomic_DNA"/>
</dbReference>
<dbReference type="GO" id="GO:0031251">
    <property type="term" value="C:PAN complex"/>
    <property type="evidence" value="ECO:0007669"/>
    <property type="project" value="TreeGrafter"/>
</dbReference>
<evidence type="ECO:0000313" key="5">
    <source>
        <dbReference type="Proteomes" id="UP000019335"/>
    </source>
</evidence>
<dbReference type="AlphaFoldDB" id="W7UB57"/>
<organism evidence="4 5">
    <name type="scientific">Nannochloropsis gaditana</name>
    <dbReference type="NCBI Taxonomy" id="72520"/>
    <lineage>
        <taxon>Eukaryota</taxon>
        <taxon>Sar</taxon>
        <taxon>Stramenopiles</taxon>
        <taxon>Ochrophyta</taxon>
        <taxon>Eustigmatophyceae</taxon>
        <taxon>Eustigmatales</taxon>
        <taxon>Monodopsidaceae</taxon>
        <taxon>Nannochloropsis</taxon>
    </lineage>
</organism>
<accession>W7UB57</accession>
<dbReference type="PANTHER" id="PTHR15728">
    <property type="entry name" value="DEADENYLATION COMPLEX CATALYTIC SUBUNIT PAN2"/>
    <property type="match status" value="1"/>
</dbReference>
<dbReference type="SUPFAM" id="SSF50998">
    <property type="entry name" value="Quinoprotein alcohol dehydrogenase-like"/>
    <property type="match status" value="1"/>
</dbReference>
<dbReference type="Proteomes" id="UP000019335">
    <property type="component" value="Chromosome 2"/>
</dbReference>
<dbReference type="GO" id="GO:0000289">
    <property type="term" value="P:nuclear-transcribed mRNA poly(A) tail shortening"/>
    <property type="evidence" value="ECO:0007669"/>
    <property type="project" value="TreeGrafter"/>
</dbReference>
<name>W7UB57_9STRA</name>
<evidence type="ECO:0000259" key="3">
    <source>
        <dbReference type="Pfam" id="PF20770"/>
    </source>
</evidence>
<dbReference type="InterPro" id="IPR050785">
    <property type="entry name" value="PAN2-PAN3_catalytic_subunit"/>
</dbReference>
<gene>
    <name evidence="4" type="ORF">Naga_100200g3</name>
</gene>
<feature type="compositionally biased region" description="Basic and acidic residues" evidence="1">
    <location>
        <begin position="538"/>
        <end position="573"/>
    </location>
</feature>
<dbReference type="Gene3D" id="3.90.70.10">
    <property type="entry name" value="Cysteine proteinases"/>
    <property type="match status" value="1"/>
</dbReference>
<dbReference type="GO" id="GO:0004535">
    <property type="term" value="F:poly(A)-specific ribonuclease activity"/>
    <property type="evidence" value="ECO:0007669"/>
    <property type="project" value="TreeGrafter"/>
</dbReference>
<protein>
    <submittedName>
        <fullName evidence="4">Pab-dependent poly-specific ribonuclease subunit 2</fullName>
    </submittedName>
</protein>
<evidence type="ECO:0000259" key="2">
    <source>
        <dbReference type="Pfam" id="PF13423"/>
    </source>
</evidence>
<dbReference type="OrthoDB" id="16516at2759"/>
<feature type="domain" description="PAN2-PAN3 deadenylation complex catalytic subunit PAN2 N-terminal" evidence="3">
    <location>
        <begin position="200"/>
        <end position="410"/>
    </location>
</feature>